<feature type="transmembrane region" description="Helical" evidence="9">
    <location>
        <begin position="24"/>
        <end position="49"/>
    </location>
</feature>
<reference evidence="12" key="1">
    <citation type="journal article" date="2021" name="PeerJ">
        <title>Extensive microbial diversity within the chicken gut microbiome revealed by metagenomics and culture.</title>
        <authorList>
            <person name="Gilroy R."/>
            <person name="Ravi A."/>
            <person name="Getino M."/>
            <person name="Pursley I."/>
            <person name="Horton D.L."/>
            <person name="Alikhan N.F."/>
            <person name="Baker D."/>
            <person name="Gharbi K."/>
            <person name="Hall N."/>
            <person name="Watson M."/>
            <person name="Adriaenssens E.M."/>
            <person name="Foster-Nyarko E."/>
            <person name="Jarju S."/>
            <person name="Secka A."/>
            <person name="Antonio M."/>
            <person name="Oren A."/>
            <person name="Chaudhuri R.R."/>
            <person name="La Ragione R."/>
            <person name="Hildebrand F."/>
            <person name="Pallen M.J."/>
        </authorList>
    </citation>
    <scope>NUCLEOTIDE SEQUENCE</scope>
    <source>
        <strain evidence="12">ChiSxjej3B15-24422</strain>
    </source>
</reference>
<dbReference type="Gene3D" id="3.40.50.300">
    <property type="entry name" value="P-loop containing nucleotide triphosphate hydrolases"/>
    <property type="match status" value="1"/>
</dbReference>
<dbReference type="SUPFAM" id="SSF90123">
    <property type="entry name" value="ABC transporter transmembrane region"/>
    <property type="match status" value="1"/>
</dbReference>
<dbReference type="GO" id="GO:0005886">
    <property type="term" value="C:plasma membrane"/>
    <property type="evidence" value="ECO:0007669"/>
    <property type="project" value="UniProtKB-SubCell"/>
</dbReference>
<dbReference type="AlphaFoldDB" id="A0A9D1YQP5"/>
<keyword evidence="6 12" id="KW-0067">ATP-binding</keyword>
<feature type="transmembrane region" description="Helical" evidence="9">
    <location>
        <begin position="174"/>
        <end position="192"/>
    </location>
</feature>
<dbReference type="PANTHER" id="PTHR24221:SF646">
    <property type="entry name" value="HAEMOLYSIN SECRETION ATP-BINDING PROTEIN"/>
    <property type="match status" value="1"/>
</dbReference>
<evidence type="ECO:0000256" key="6">
    <source>
        <dbReference type="ARBA" id="ARBA00022840"/>
    </source>
</evidence>
<feature type="transmembrane region" description="Helical" evidence="9">
    <location>
        <begin position="269"/>
        <end position="293"/>
    </location>
</feature>
<comment type="caution">
    <text evidence="12">The sequence shown here is derived from an EMBL/GenBank/DDBJ whole genome shotgun (WGS) entry which is preliminary data.</text>
</comment>
<dbReference type="PROSITE" id="PS50929">
    <property type="entry name" value="ABC_TM1F"/>
    <property type="match status" value="1"/>
</dbReference>
<evidence type="ECO:0000259" key="11">
    <source>
        <dbReference type="PROSITE" id="PS50929"/>
    </source>
</evidence>
<dbReference type="InterPro" id="IPR011527">
    <property type="entry name" value="ABC1_TM_dom"/>
</dbReference>
<dbReference type="InterPro" id="IPR003439">
    <property type="entry name" value="ABC_transporter-like_ATP-bd"/>
</dbReference>
<keyword evidence="4 9" id="KW-0812">Transmembrane</keyword>
<evidence type="ECO:0000256" key="5">
    <source>
        <dbReference type="ARBA" id="ARBA00022741"/>
    </source>
</evidence>
<dbReference type="PANTHER" id="PTHR24221">
    <property type="entry name" value="ATP-BINDING CASSETTE SUB-FAMILY B"/>
    <property type="match status" value="1"/>
</dbReference>
<feature type="transmembrane region" description="Helical" evidence="9">
    <location>
        <begin position="299"/>
        <end position="318"/>
    </location>
</feature>
<dbReference type="GO" id="GO:0034040">
    <property type="term" value="F:ATPase-coupled lipid transmembrane transporter activity"/>
    <property type="evidence" value="ECO:0007669"/>
    <property type="project" value="TreeGrafter"/>
</dbReference>
<keyword evidence="7 9" id="KW-1133">Transmembrane helix</keyword>
<dbReference type="GO" id="GO:0140359">
    <property type="term" value="F:ABC-type transporter activity"/>
    <property type="evidence" value="ECO:0007669"/>
    <property type="project" value="InterPro"/>
</dbReference>
<keyword evidence="2" id="KW-0813">Transport</keyword>
<protein>
    <submittedName>
        <fullName evidence="12">ABC transporter ATP-binding protein/permease</fullName>
    </submittedName>
</protein>
<dbReference type="FunFam" id="3.40.50.300:FF:000221">
    <property type="entry name" value="Multidrug ABC transporter ATP-binding protein"/>
    <property type="match status" value="1"/>
</dbReference>
<evidence type="ECO:0000256" key="9">
    <source>
        <dbReference type="SAM" id="Phobius"/>
    </source>
</evidence>
<evidence type="ECO:0000256" key="4">
    <source>
        <dbReference type="ARBA" id="ARBA00022692"/>
    </source>
</evidence>
<dbReference type="InterPro" id="IPR027417">
    <property type="entry name" value="P-loop_NTPase"/>
</dbReference>
<name>A0A9D1YQP5_9FIRM</name>
<dbReference type="InterPro" id="IPR003593">
    <property type="entry name" value="AAA+_ATPase"/>
</dbReference>
<evidence type="ECO:0000259" key="10">
    <source>
        <dbReference type="PROSITE" id="PS50893"/>
    </source>
</evidence>
<dbReference type="GO" id="GO:0016887">
    <property type="term" value="F:ATP hydrolysis activity"/>
    <property type="evidence" value="ECO:0007669"/>
    <property type="project" value="InterPro"/>
</dbReference>
<feature type="transmembrane region" description="Helical" evidence="9">
    <location>
        <begin position="61"/>
        <end position="79"/>
    </location>
</feature>
<organism evidence="12 13">
    <name type="scientific">Candidatus Eisenbergiella pullistercoris</name>
    <dbReference type="NCBI Taxonomy" id="2838555"/>
    <lineage>
        <taxon>Bacteria</taxon>
        <taxon>Bacillati</taxon>
        <taxon>Bacillota</taxon>
        <taxon>Clostridia</taxon>
        <taxon>Lachnospirales</taxon>
        <taxon>Lachnospiraceae</taxon>
        <taxon>Eisenbergiella</taxon>
    </lineage>
</organism>
<dbReference type="SMART" id="SM00382">
    <property type="entry name" value="AAA"/>
    <property type="match status" value="1"/>
</dbReference>
<evidence type="ECO:0000256" key="3">
    <source>
        <dbReference type="ARBA" id="ARBA00022475"/>
    </source>
</evidence>
<dbReference type="EMBL" id="DXDD01000023">
    <property type="protein sequence ID" value="HIY59432.1"/>
    <property type="molecule type" value="Genomic_DNA"/>
</dbReference>
<proteinExistence type="predicted"/>
<dbReference type="InterPro" id="IPR017871">
    <property type="entry name" value="ABC_transporter-like_CS"/>
</dbReference>
<accession>A0A9D1YQP5</accession>
<feature type="transmembrane region" description="Helical" evidence="9">
    <location>
        <begin position="136"/>
        <end position="162"/>
    </location>
</feature>
<feature type="domain" description="ABC transporter" evidence="10">
    <location>
        <begin position="360"/>
        <end position="597"/>
    </location>
</feature>
<evidence type="ECO:0000256" key="1">
    <source>
        <dbReference type="ARBA" id="ARBA00004651"/>
    </source>
</evidence>
<dbReference type="SUPFAM" id="SSF52540">
    <property type="entry name" value="P-loop containing nucleoside triphosphate hydrolases"/>
    <property type="match status" value="1"/>
</dbReference>
<reference evidence="12" key="2">
    <citation type="submission" date="2021-04" db="EMBL/GenBank/DDBJ databases">
        <authorList>
            <person name="Gilroy R."/>
        </authorList>
    </citation>
    <scope>NUCLEOTIDE SEQUENCE</scope>
    <source>
        <strain evidence="12">ChiSxjej3B15-24422</strain>
    </source>
</reference>
<dbReference type="PROSITE" id="PS50893">
    <property type="entry name" value="ABC_TRANSPORTER_2"/>
    <property type="match status" value="1"/>
</dbReference>
<keyword evidence="3" id="KW-1003">Cell membrane</keyword>
<sequence>MNFCDFLKKVFRFLNMAQVEHRKIYLIFLFGPAASCAVPVVHMVCYAGILDGMLTGRLEYAVRQLLWLLGLTFVCGLTTKGCWHALEVVSESCRDTVWQRTADKAFRMDYEEYEKKETLDRIRRVRQSQRADIRRYFLHIYYVMEMGLYTLSALILLLFMFAGVDHDNRNFFTSWQGIPFLVLASALMMIAGRKVGARSGKLTEQMMKKSEEAEGLRVYYTGFVHALESAMDIRIFHMQKLLWKKCTDTGRIEDELWEDGKKISLLQGLFHLISGIGTLCAYVLIVGKAWYGVISVGDVLLYIGAIDMFFSSLSRMLYTYSAMSGSLSYVLTFADFIGSGYMHYDGTLPIEKRDDGEYELELEHVSFSYPDTDREVLHDISLKFHVGEKLALVGQNGAGKTTLIKLLCRLYEPTQGRILLNGVDISLYDYAEYTSIFSVVFQDFGLLAFSIKDNVAAGEDGDEGRIWEALEKVELAERVRRLPGQLDSRLFHENGDGISLSGGEAQKLAIARALYKNAPFVILDEPASALDPIAEAQVYENFDRLVNGKTAIYISHRMSSCQFCDRILVLDEGRIAQQGTHAELMAQDGVYARLYQAQARHYGY</sequence>
<dbReference type="PROSITE" id="PS00211">
    <property type="entry name" value="ABC_TRANSPORTER_1"/>
    <property type="match status" value="1"/>
</dbReference>
<dbReference type="InterPro" id="IPR039421">
    <property type="entry name" value="Type_1_exporter"/>
</dbReference>
<dbReference type="InterPro" id="IPR036640">
    <property type="entry name" value="ABC1_TM_sf"/>
</dbReference>
<evidence type="ECO:0000256" key="8">
    <source>
        <dbReference type="ARBA" id="ARBA00023136"/>
    </source>
</evidence>
<gene>
    <name evidence="12" type="ORF">H9831_01930</name>
</gene>
<dbReference type="Proteomes" id="UP000824007">
    <property type="component" value="Unassembled WGS sequence"/>
</dbReference>
<evidence type="ECO:0000313" key="13">
    <source>
        <dbReference type="Proteomes" id="UP000824007"/>
    </source>
</evidence>
<evidence type="ECO:0000256" key="2">
    <source>
        <dbReference type="ARBA" id="ARBA00022448"/>
    </source>
</evidence>
<feature type="domain" description="ABC transmembrane type-1" evidence="11">
    <location>
        <begin position="133"/>
        <end position="325"/>
    </location>
</feature>
<dbReference type="Gene3D" id="1.20.1560.10">
    <property type="entry name" value="ABC transporter type 1, transmembrane domain"/>
    <property type="match status" value="1"/>
</dbReference>
<evidence type="ECO:0000313" key="12">
    <source>
        <dbReference type="EMBL" id="HIY59432.1"/>
    </source>
</evidence>
<keyword evidence="5" id="KW-0547">Nucleotide-binding</keyword>
<comment type="subcellular location">
    <subcellularLocation>
        <location evidence="1">Cell membrane</location>
        <topology evidence="1">Multi-pass membrane protein</topology>
    </subcellularLocation>
</comment>
<keyword evidence="8 9" id="KW-0472">Membrane</keyword>
<evidence type="ECO:0000256" key="7">
    <source>
        <dbReference type="ARBA" id="ARBA00022989"/>
    </source>
</evidence>
<dbReference type="GO" id="GO:0005524">
    <property type="term" value="F:ATP binding"/>
    <property type="evidence" value="ECO:0007669"/>
    <property type="project" value="UniProtKB-KW"/>
</dbReference>
<dbReference type="Pfam" id="PF00005">
    <property type="entry name" value="ABC_tran"/>
    <property type="match status" value="1"/>
</dbReference>